<dbReference type="Proteomes" id="UP000789524">
    <property type="component" value="Unassembled WGS sequence"/>
</dbReference>
<keyword evidence="10 16" id="KW-0560">Oxidoreductase</keyword>
<dbReference type="AlphaFoldDB" id="A0A8J2QZ38"/>
<comment type="subcellular location">
    <subcellularLocation>
        <location evidence="3">Endoplasmic reticulum membrane</location>
        <topology evidence="3">Peripheral membrane protein</topology>
    </subcellularLocation>
    <subcellularLocation>
        <location evidence="2">Microsome membrane</location>
        <topology evidence="2">Peripheral membrane protein</topology>
    </subcellularLocation>
</comment>
<dbReference type="PANTHER" id="PTHR24292:SF45">
    <property type="entry name" value="CYTOCHROME P450 6G1-RELATED"/>
    <property type="match status" value="1"/>
</dbReference>
<evidence type="ECO:0000256" key="9">
    <source>
        <dbReference type="ARBA" id="ARBA00022848"/>
    </source>
</evidence>
<dbReference type="InterPro" id="IPR036396">
    <property type="entry name" value="Cyt_P450_sf"/>
</dbReference>
<gene>
    <name evidence="17" type="ORF">DCHRY22_LOCUS11973</name>
</gene>
<proteinExistence type="inferred from homology"/>
<comment type="catalytic activity">
    <reaction evidence="14">
        <text>an organic molecule + reduced [NADPH--hemoprotein reductase] + O2 = an alcohol + oxidized [NADPH--hemoprotein reductase] + H2O + H(+)</text>
        <dbReference type="Rhea" id="RHEA:17149"/>
        <dbReference type="Rhea" id="RHEA-COMP:11964"/>
        <dbReference type="Rhea" id="RHEA-COMP:11965"/>
        <dbReference type="ChEBI" id="CHEBI:15377"/>
        <dbReference type="ChEBI" id="CHEBI:15378"/>
        <dbReference type="ChEBI" id="CHEBI:15379"/>
        <dbReference type="ChEBI" id="CHEBI:30879"/>
        <dbReference type="ChEBI" id="CHEBI:57618"/>
        <dbReference type="ChEBI" id="CHEBI:58210"/>
        <dbReference type="ChEBI" id="CHEBI:142491"/>
        <dbReference type="EC" id="1.14.14.1"/>
    </reaction>
</comment>
<evidence type="ECO:0000313" key="17">
    <source>
        <dbReference type="EMBL" id="CAG9576243.1"/>
    </source>
</evidence>
<evidence type="ECO:0000256" key="10">
    <source>
        <dbReference type="ARBA" id="ARBA00023002"/>
    </source>
</evidence>
<dbReference type="PANTHER" id="PTHR24292">
    <property type="entry name" value="CYTOCHROME P450"/>
    <property type="match status" value="1"/>
</dbReference>
<sequence length="496" mass="56993">MLFTVLIVISTVIVITLYVVGKCNERYWKKRGVTFYEKNRLTGPFLNFLTDKEPLFIHLYKIYQQYPNEPAVGIGGFFTPTLYIRDPANVQAVLSSDFNSFYHRGVEINEDDVLANNILFLNGNKWKLIRQSMTPLFTTSKLKSMFYIIDKSAQDFLQYLKENKEIQKGDAFHTLSTFCSAAICATVFGVNAESIFDSPFLKIARGSFRSTLITNIQFLLSHFAQKFCQILNIKAFKEFEDFFVGAIKQVIRQREIENIRRHDFADICIALKNSGKLVDPDTGLELDPTDELLAAQGFFFFVAGVEPIATAMFATFVELGKNPEIQKRVQDEVDGVFEKHSGSISYDIISEMVYLDMVIKEAMRLHPAIGFVTRKCVEDTVLPVGNIKVDKGTKIFVPIYELHHDPKYFPQPELFKPDRFSSENKHNILDITYLPFGKGKRICIGMRYAHMQVKTGLVHILRHFSIKTNINKDGMKYMKHQIQVRLENVDVEFVPR</sequence>
<dbReference type="PROSITE" id="PS00086">
    <property type="entry name" value="CYTOCHROME_P450"/>
    <property type="match status" value="1"/>
</dbReference>
<reference evidence="17" key="1">
    <citation type="submission" date="2021-09" db="EMBL/GenBank/DDBJ databases">
        <authorList>
            <person name="Martin H S."/>
        </authorList>
    </citation>
    <scope>NUCLEOTIDE SEQUENCE</scope>
</reference>
<dbReference type="CDD" id="cd11056">
    <property type="entry name" value="CYP6-like"/>
    <property type="match status" value="1"/>
</dbReference>
<evidence type="ECO:0000256" key="6">
    <source>
        <dbReference type="ARBA" id="ARBA00022617"/>
    </source>
</evidence>
<accession>A0A8J2QZ38</accession>
<evidence type="ECO:0000256" key="5">
    <source>
        <dbReference type="ARBA" id="ARBA00012109"/>
    </source>
</evidence>
<evidence type="ECO:0000256" key="13">
    <source>
        <dbReference type="ARBA" id="ARBA00023136"/>
    </source>
</evidence>
<evidence type="ECO:0000256" key="4">
    <source>
        <dbReference type="ARBA" id="ARBA00010617"/>
    </source>
</evidence>
<keyword evidence="8" id="KW-0256">Endoplasmic reticulum</keyword>
<dbReference type="GO" id="GO:0005789">
    <property type="term" value="C:endoplasmic reticulum membrane"/>
    <property type="evidence" value="ECO:0007669"/>
    <property type="project" value="UniProtKB-SubCell"/>
</dbReference>
<dbReference type="GO" id="GO:0005506">
    <property type="term" value="F:iron ion binding"/>
    <property type="evidence" value="ECO:0007669"/>
    <property type="project" value="InterPro"/>
</dbReference>
<evidence type="ECO:0000256" key="3">
    <source>
        <dbReference type="ARBA" id="ARBA00004406"/>
    </source>
</evidence>
<comment type="caution">
    <text evidence="17">The sequence shown here is derived from an EMBL/GenBank/DDBJ whole genome shotgun (WGS) entry which is preliminary data.</text>
</comment>
<organism evidence="17 18">
    <name type="scientific">Danaus chrysippus</name>
    <name type="common">African queen</name>
    <dbReference type="NCBI Taxonomy" id="151541"/>
    <lineage>
        <taxon>Eukaryota</taxon>
        <taxon>Metazoa</taxon>
        <taxon>Ecdysozoa</taxon>
        <taxon>Arthropoda</taxon>
        <taxon>Hexapoda</taxon>
        <taxon>Insecta</taxon>
        <taxon>Pterygota</taxon>
        <taxon>Neoptera</taxon>
        <taxon>Endopterygota</taxon>
        <taxon>Lepidoptera</taxon>
        <taxon>Glossata</taxon>
        <taxon>Ditrysia</taxon>
        <taxon>Papilionoidea</taxon>
        <taxon>Nymphalidae</taxon>
        <taxon>Danainae</taxon>
        <taxon>Danaini</taxon>
        <taxon>Danaina</taxon>
        <taxon>Danaus</taxon>
        <taxon>Anosia</taxon>
    </lineage>
</organism>
<dbReference type="InterPro" id="IPR001128">
    <property type="entry name" value="Cyt_P450"/>
</dbReference>
<dbReference type="GO" id="GO:0016712">
    <property type="term" value="F:oxidoreductase activity, acting on paired donors, with incorporation or reduction of molecular oxygen, reduced flavin or flavoprotein as one donor, and incorporation of one atom of oxygen"/>
    <property type="evidence" value="ECO:0007669"/>
    <property type="project" value="UniProtKB-EC"/>
</dbReference>
<comment type="similarity">
    <text evidence="4 16">Belongs to the cytochrome P450 family.</text>
</comment>
<evidence type="ECO:0000256" key="1">
    <source>
        <dbReference type="ARBA" id="ARBA00001971"/>
    </source>
</evidence>
<dbReference type="InterPro" id="IPR002401">
    <property type="entry name" value="Cyt_P450_E_grp-I"/>
</dbReference>
<dbReference type="EC" id="1.14.14.1" evidence="5"/>
<dbReference type="Gene3D" id="1.10.630.10">
    <property type="entry name" value="Cytochrome P450"/>
    <property type="match status" value="1"/>
</dbReference>
<keyword evidence="13" id="KW-0472">Membrane</keyword>
<evidence type="ECO:0000256" key="14">
    <source>
        <dbReference type="ARBA" id="ARBA00047827"/>
    </source>
</evidence>
<evidence type="ECO:0000256" key="15">
    <source>
        <dbReference type="PIRSR" id="PIRSR602401-1"/>
    </source>
</evidence>
<keyword evidence="18" id="KW-1185">Reference proteome</keyword>
<evidence type="ECO:0000256" key="7">
    <source>
        <dbReference type="ARBA" id="ARBA00022723"/>
    </source>
</evidence>
<keyword evidence="11 15" id="KW-0408">Iron</keyword>
<evidence type="ECO:0000256" key="12">
    <source>
        <dbReference type="ARBA" id="ARBA00023033"/>
    </source>
</evidence>
<dbReference type="InterPro" id="IPR050476">
    <property type="entry name" value="Insect_CytP450_Detox"/>
</dbReference>
<protein>
    <recommendedName>
        <fullName evidence="5">unspecific monooxygenase</fullName>
        <ecNumber evidence="5">1.14.14.1</ecNumber>
    </recommendedName>
</protein>
<dbReference type="PRINTS" id="PR00385">
    <property type="entry name" value="P450"/>
</dbReference>
<dbReference type="PRINTS" id="PR00463">
    <property type="entry name" value="EP450I"/>
</dbReference>
<dbReference type="SUPFAM" id="SSF48264">
    <property type="entry name" value="Cytochrome P450"/>
    <property type="match status" value="1"/>
</dbReference>
<feature type="binding site" description="axial binding residue" evidence="15">
    <location>
        <position position="443"/>
    </location>
    <ligand>
        <name>heme</name>
        <dbReference type="ChEBI" id="CHEBI:30413"/>
    </ligand>
    <ligandPart>
        <name>Fe</name>
        <dbReference type="ChEBI" id="CHEBI:18248"/>
    </ligandPart>
</feature>
<dbReference type="InterPro" id="IPR017972">
    <property type="entry name" value="Cyt_P450_CS"/>
</dbReference>
<evidence type="ECO:0000313" key="18">
    <source>
        <dbReference type="Proteomes" id="UP000789524"/>
    </source>
</evidence>
<evidence type="ECO:0000256" key="16">
    <source>
        <dbReference type="RuleBase" id="RU000461"/>
    </source>
</evidence>
<name>A0A8J2QZ38_9NEOP</name>
<dbReference type="GO" id="GO:0020037">
    <property type="term" value="F:heme binding"/>
    <property type="evidence" value="ECO:0007669"/>
    <property type="project" value="InterPro"/>
</dbReference>
<comment type="cofactor">
    <cofactor evidence="1 15">
        <name>heme</name>
        <dbReference type="ChEBI" id="CHEBI:30413"/>
    </cofactor>
</comment>
<evidence type="ECO:0000256" key="8">
    <source>
        <dbReference type="ARBA" id="ARBA00022824"/>
    </source>
</evidence>
<dbReference type="OrthoDB" id="2789670at2759"/>
<evidence type="ECO:0000256" key="2">
    <source>
        <dbReference type="ARBA" id="ARBA00004174"/>
    </source>
</evidence>
<keyword evidence="12 16" id="KW-0503">Monooxygenase</keyword>
<dbReference type="Pfam" id="PF00067">
    <property type="entry name" value="p450"/>
    <property type="match status" value="1"/>
</dbReference>
<dbReference type="EMBL" id="CAKASE010000074">
    <property type="protein sequence ID" value="CAG9576243.1"/>
    <property type="molecule type" value="Genomic_DNA"/>
</dbReference>
<keyword evidence="9" id="KW-0492">Microsome</keyword>
<dbReference type="FunFam" id="1.10.630.10:FF:000182">
    <property type="entry name" value="Cytochrome P450 3A4"/>
    <property type="match status" value="1"/>
</dbReference>
<keyword evidence="6 15" id="KW-0349">Heme</keyword>
<keyword evidence="7 15" id="KW-0479">Metal-binding</keyword>
<evidence type="ECO:0000256" key="11">
    <source>
        <dbReference type="ARBA" id="ARBA00023004"/>
    </source>
</evidence>